<keyword evidence="8" id="KW-1185">Reference proteome</keyword>
<sequence>MKITSAAYLALFFIASAWQLKANASFLPTAGFYQQKDSLVKVSGKVVDDKTGEPIVASVFYEKLPYYDDMGSNKSKQQDGSFELFLFNNTSYTMKIKANGYDAVDREFKVELQPGDSAFNLEFRLTPDRANQMITLENLIFERGRSKISSSSFEELDRLVDWLNERPNMVIQLEGHTDFEGSDAANMELSLERVNAVKDYLVSKNIKKNRVQTKAFGGTQPLTLERTDEDKRRNRRVEVRVIRE</sequence>
<evidence type="ECO:0000256" key="4">
    <source>
        <dbReference type="PROSITE-ProRule" id="PRU00473"/>
    </source>
</evidence>
<accession>A0ABZ0IMT2</accession>
<dbReference type="InterPro" id="IPR006664">
    <property type="entry name" value="OMP_bac"/>
</dbReference>
<dbReference type="PANTHER" id="PTHR30329:SF21">
    <property type="entry name" value="LIPOPROTEIN YIAD-RELATED"/>
    <property type="match status" value="1"/>
</dbReference>
<protein>
    <submittedName>
        <fullName evidence="7">OmpA family protein</fullName>
    </submittedName>
</protein>
<evidence type="ECO:0000313" key="8">
    <source>
        <dbReference type="Proteomes" id="UP001302349"/>
    </source>
</evidence>
<dbReference type="PRINTS" id="PR01021">
    <property type="entry name" value="OMPADOMAIN"/>
</dbReference>
<dbReference type="InterPro" id="IPR006665">
    <property type="entry name" value="OmpA-like"/>
</dbReference>
<keyword evidence="5" id="KW-0732">Signal</keyword>
<dbReference type="InterPro" id="IPR036737">
    <property type="entry name" value="OmpA-like_sf"/>
</dbReference>
<dbReference type="PANTHER" id="PTHR30329">
    <property type="entry name" value="STATOR ELEMENT OF FLAGELLAR MOTOR COMPLEX"/>
    <property type="match status" value="1"/>
</dbReference>
<dbReference type="EMBL" id="CP136051">
    <property type="protein sequence ID" value="WOK06347.1"/>
    <property type="molecule type" value="Genomic_DNA"/>
</dbReference>
<dbReference type="SUPFAM" id="SSF103088">
    <property type="entry name" value="OmpA-like"/>
    <property type="match status" value="1"/>
</dbReference>
<dbReference type="Proteomes" id="UP001302349">
    <property type="component" value="Chromosome"/>
</dbReference>
<dbReference type="InterPro" id="IPR050330">
    <property type="entry name" value="Bact_OuterMem_StrucFunc"/>
</dbReference>
<dbReference type="PROSITE" id="PS51123">
    <property type="entry name" value="OMPA_2"/>
    <property type="match status" value="1"/>
</dbReference>
<organism evidence="7 8">
    <name type="scientific">Imperialibacter roseus</name>
    <dbReference type="NCBI Taxonomy" id="1324217"/>
    <lineage>
        <taxon>Bacteria</taxon>
        <taxon>Pseudomonadati</taxon>
        <taxon>Bacteroidota</taxon>
        <taxon>Cytophagia</taxon>
        <taxon>Cytophagales</taxon>
        <taxon>Flammeovirgaceae</taxon>
        <taxon>Imperialibacter</taxon>
    </lineage>
</organism>
<feature type="signal peptide" evidence="5">
    <location>
        <begin position="1"/>
        <end position="24"/>
    </location>
</feature>
<reference evidence="7 8" key="1">
    <citation type="journal article" date="2023" name="Microbiol. Resour. Announc.">
        <title>Complete Genome Sequence of Imperialibacter roseus strain P4T.</title>
        <authorList>
            <person name="Tizabi D.R."/>
            <person name="Bachvaroff T."/>
            <person name="Hill R.T."/>
        </authorList>
    </citation>
    <scope>NUCLEOTIDE SEQUENCE [LARGE SCALE GENOMIC DNA]</scope>
    <source>
        <strain evidence="7 8">P4T</strain>
    </source>
</reference>
<name>A0ABZ0IMT2_9BACT</name>
<keyword evidence="2 4" id="KW-0472">Membrane</keyword>
<evidence type="ECO:0000256" key="2">
    <source>
        <dbReference type="ARBA" id="ARBA00023136"/>
    </source>
</evidence>
<feature type="domain" description="OmpA-like" evidence="6">
    <location>
        <begin position="129"/>
        <end position="244"/>
    </location>
</feature>
<gene>
    <name evidence="7" type="ORF">RT717_25050</name>
</gene>
<evidence type="ECO:0000256" key="5">
    <source>
        <dbReference type="SAM" id="SignalP"/>
    </source>
</evidence>
<evidence type="ECO:0000313" key="7">
    <source>
        <dbReference type="EMBL" id="WOK06347.1"/>
    </source>
</evidence>
<dbReference type="Pfam" id="PF00691">
    <property type="entry name" value="OmpA"/>
    <property type="match status" value="1"/>
</dbReference>
<dbReference type="Gene3D" id="2.60.40.1120">
    <property type="entry name" value="Carboxypeptidase-like, regulatory domain"/>
    <property type="match status" value="1"/>
</dbReference>
<feature type="chain" id="PRO_5047352821" evidence="5">
    <location>
        <begin position="25"/>
        <end position="244"/>
    </location>
</feature>
<comment type="subcellular location">
    <subcellularLocation>
        <location evidence="1">Cell outer membrane</location>
    </subcellularLocation>
</comment>
<dbReference type="Gene3D" id="3.30.1330.60">
    <property type="entry name" value="OmpA-like domain"/>
    <property type="match status" value="1"/>
</dbReference>
<evidence type="ECO:0000259" key="6">
    <source>
        <dbReference type="PROSITE" id="PS51123"/>
    </source>
</evidence>
<dbReference type="CDD" id="cd07185">
    <property type="entry name" value="OmpA_C-like"/>
    <property type="match status" value="1"/>
</dbReference>
<evidence type="ECO:0000256" key="3">
    <source>
        <dbReference type="ARBA" id="ARBA00023237"/>
    </source>
</evidence>
<proteinExistence type="predicted"/>
<evidence type="ECO:0000256" key="1">
    <source>
        <dbReference type="ARBA" id="ARBA00004442"/>
    </source>
</evidence>
<dbReference type="RefSeq" id="WP_317489072.1">
    <property type="nucleotide sequence ID" value="NZ_CP136051.1"/>
</dbReference>
<keyword evidence="3" id="KW-0998">Cell outer membrane</keyword>